<reference evidence="1" key="1">
    <citation type="journal article" date="2015" name="Nature">
        <title>Complex archaea that bridge the gap between prokaryotes and eukaryotes.</title>
        <authorList>
            <person name="Spang A."/>
            <person name="Saw J.H."/>
            <person name="Jorgensen S.L."/>
            <person name="Zaremba-Niedzwiedzka K."/>
            <person name="Martijn J."/>
            <person name="Lind A.E."/>
            <person name="van Eijk R."/>
            <person name="Schleper C."/>
            <person name="Guy L."/>
            <person name="Ettema T.J."/>
        </authorList>
    </citation>
    <scope>NUCLEOTIDE SEQUENCE</scope>
</reference>
<name>A0A0F9HCM6_9ZZZZ</name>
<evidence type="ECO:0000313" key="1">
    <source>
        <dbReference type="EMBL" id="KKL72847.1"/>
    </source>
</evidence>
<evidence type="ECO:0008006" key="2">
    <source>
        <dbReference type="Google" id="ProtNLM"/>
    </source>
</evidence>
<dbReference type="PROSITE" id="PS51257">
    <property type="entry name" value="PROKAR_LIPOPROTEIN"/>
    <property type="match status" value="1"/>
</dbReference>
<dbReference type="EMBL" id="LAZR01025144">
    <property type="protein sequence ID" value="KKL72847.1"/>
    <property type="molecule type" value="Genomic_DNA"/>
</dbReference>
<comment type="caution">
    <text evidence="1">The sequence shown here is derived from an EMBL/GenBank/DDBJ whole genome shotgun (WGS) entry which is preliminary data.</text>
</comment>
<proteinExistence type="predicted"/>
<sequence length="99" mass="11444">MKKLFIIIGLIVLFFGCDSLVVDVTNVNEADSTAIITIYREANEAGLPYFVDDLTYAKRVYTNVHLSDMDSIISVYKAEIRAERNQYKKDKELENQFER</sequence>
<gene>
    <name evidence="1" type="ORF">LCGC14_2080800</name>
</gene>
<organism evidence="1">
    <name type="scientific">marine sediment metagenome</name>
    <dbReference type="NCBI Taxonomy" id="412755"/>
    <lineage>
        <taxon>unclassified sequences</taxon>
        <taxon>metagenomes</taxon>
        <taxon>ecological metagenomes</taxon>
    </lineage>
</organism>
<protein>
    <recommendedName>
        <fullName evidence="2">DUF4296 domain-containing protein</fullName>
    </recommendedName>
</protein>
<accession>A0A0F9HCM6</accession>
<dbReference type="AlphaFoldDB" id="A0A0F9HCM6"/>